<evidence type="ECO:0000313" key="3">
    <source>
        <dbReference type="Proteomes" id="UP000278288"/>
    </source>
</evidence>
<proteinExistence type="predicted"/>
<dbReference type="Proteomes" id="UP000278288">
    <property type="component" value="Chromosome"/>
</dbReference>
<reference evidence="2 3" key="1">
    <citation type="submission" date="2018-11" db="EMBL/GenBank/DDBJ databases">
        <title>Proposal to divide the Flavobacteriaceae and reorganize its genera based on Amino Acid Identity values calculated from whole genome sequences.</title>
        <authorList>
            <person name="Nicholson A.C."/>
            <person name="Gulvik C.A."/>
            <person name="Whitney A.M."/>
            <person name="Humrighouse B.W."/>
            <person name="Bell M."/>
            <person name="Holmes B."/>
            <person name="Steigerwalt A.G."/>
            <person name="Villarma A."/>
            <person name="Sheth M."/>
            <person name="Batra D."/>
            <person name="Pryor J."/>
            <person name="Bernardet J.-F."/>
            <person name="Hugo C."/>
            <person name="Kampfer P."/>
            <person name="Newman J."/>
            <person name="McQuiston J.R."/>
        </authorList>
    </citation>
    <scope>NUCLEOTIDE SEQUENCE [LARGE SCALE GENOMIC DNA]</scope>
    <source>
        <strain evidence="2 3">G0041</strain>
    </source>
</reference>
<accession>A0AAD1DQE8</accession>
<keyword evidence="3" id="KW-1185">Reference proteome</keyword>
<evidence type="ECO:0000313" key="2">
    <source>
        <dbReference type="EMBL" id="AZA90335.1"/>
    </source>
</evidence>
<name>A0AAD1DQE8_CHRNA</name>
<organism evidence="2 3">
    <name type="scientific">Chryseobacterium nakagawai</name>
    <dbReference type="NCBI Taxonomy" id="1241982"/>
    <lineage>
        <taxon>Bacteria</taxon>
        <taxon>Pseudomonadati</taxon>
        <taxon>Bacteroidota</taxon>
        <taxon>Flavobacteriia</taxon>
        <taxon>Flavobacteriales</taxon>
        <taxon>Weeksellaceae</taxon>
        <taxon>Chryseobacterium group</taxon>
        <taxon>Chryseobacterium</taxon>
    </lineage>
</organism>
<protein>
    <submittedName>
        <fullName evidence="2">Cytochrome C551</fullName>
    </submittedName>
</protein>
<dbReference type="PROSITE" id="PS51257">
    <property type="entry name" value="PROKAR_LIPOPROTEIN"/>
    <property type="match status" value="1"/>
</dbReference>
<dbReference type="EMBL" id="CP033923">
    <property type="protein sequence ID" value="AZA90335.1"/>
    <property type="molecule type" value="Genomic_DNA"/>
</dbReference>
<dbReference type="KEGG" id="cnk:EG343_06745"/>
<dbReference type="AlphaFoldDB" id="A0AAD1DQE8"/>
<sequence length="69" mass="7242">MKKLLLTAIGIGLFAVSCGTKESSMSTSNKDSANTRAASPIATDTMTTKMTNPDSMKMKKDSMATPPAK</sequence>
<feature type="compositionally biased region" description="Polar residues" evidence="1">
    <location>
        <begin position="20"/>
        <end position="54"/>
    </location>
</feature>
<gene>
    <name evidence="2" type="ORF">EG343_06745</name>
</gene>
<dbReference type="RefSeq" id="WP_123857014.1">
    <property type="nucleotide sequence ID" value="NZ_CP033923.1"/>
</dbReference>
<evidence type="ECO:0000256" key="1">
    <source>
        <dbReference type="SAM" id="MobiDB-lite"/>
    </source>
</evidence>
<feature type="region of interest" description="Disordered" evidence="1">
    <location>
        <begin position="20"/>
        <end position="69"/>
    </location>
</feature>